<name>A0AAV5WGT5_9BILA</name>
<evidence type="ECO:0000313" key="3">
    <source>
        <dbReference type="Proteomes" id="UP001432322"/>
    </source>
</evidence>
<evidence type="ECO:0000256" key="1">
    <source>
        <dbReference type="SAM" id="MobiDB-lite"/>
    </source>
</evidence>
<dbReference type="EMBL" id="BTSY01000005">
    <property type="protein sequence ID" value="GMT29548.1"/>
    <property type="molecule type" value="Genomic_DNA"/>
</dbReference>
<proteinExistence type="predicted"/>
<comment type="caution">
    <text evidence="2">The sequence shown here is derived from an EMBL/GenBank/DDBJ whole genome shotgun (WGS) entry which is preliminary data.</text>
</comment>
<accession>A0AAV5WGT5</accession>
<keyword evidence="3" id="KW-1185">Reference proteome</keyword>
<protein>
    <submittedName>
        <fullName evidence="2">Uncharacterized protein</fullName>
    </submittedName>
</protein>
<organism evidence="2 3">
    <name type="scientific">Pristionchus fissidentatus</name>
    <dbReference type="NCBI Taxonomy" id="1538716"/>
    <lineage>
        <taxon>Eukaryota</taxon>
        <taxon>Metazoa</taxon>
        <taxon>Ecdysozoa</taxon>
        <taxon>Nematoda</taxon>
        <taxon>Chromadorea</taxon>
        <taxon>Rhabditida</taxon>
        <taxon>Rhabditina</taxon>
        <taxon>Diplogasteromorpha</taxon>
        <taxon>Diplogasteroidea</taxon>
        <taxon>Neodiplogasteridae</taxon>
        <taxon>Pristionchus</taxon>
    </lineage>
</organism>
<feature type="region of interest" description="Disordered" evidence="1">
    <location>
        <begin position="32"/>
        <end position="63"/>
    </location>
</feature>
<evidence type="ECO:0000313" key="2">
    <source>
        <dbReference type="EMBL" id="GMT29548.1"/>
    </source>
</evidence>
<dbReference type="AlphaFoldDB" id="A0AAV5WGT5"/>
<gene>
    <name evidence="2" type="ORF">PFISCL1PPCAC_20845</name>
</gene>
<sequence>IADERCGLVRRARTVIPSVTVPSQQDRVPLKNAHFNCSMPGPSSPKRMREEEEEQENGSKHMDNLFNFVEDLEKAVKNEEELDASTHYVVNLEGNENER</sequence>
<feature type="non-terminal residue" evidence="2">
    <location>
        <position position="1"/>
    </location>
</feature>
<reference evidence="2" key="1">
    <citation type="submission" date="2023-10" db="EMBL/GenBank/DDBJ databases">
        <title>Genome assembly of Pristionchus species.</title>
        <authorList>
            <person name="Yoshida K."/>
            <person name="Sommer R.J."/>
        </authorList>
    </citation>
    <scope>NUCLEOTIDE SEQUENCE</scope>
    <source>
        <strain evidence="2">RS5133</strain>
    </source>
</reference>
<dbReference type="Proteomes" id="UP001432322">
    <property type="component" value="Unassembled WGS sequence"/>
</dbReference>